<evidence type="ECO:0000256" key="1">
    <source>
        <dbReference type="ARBA" id="ARBA00004651"/>
    </source>
</evidence>
<dbReference type="GO" id="GO:0071555">
    <property type="term" value="P:cell wall organization"/>
    <property type="evidence" value="ECO:0007669"/>
    <property type="project" value="UniProtKB-UniRule"/>
</dbReference>
<comment type="function">
    <text evidence="8 9">Involved in peptidoglycan biosynthesis. Transports lipid-linked peptidoglycan precursors from the inner to the outer leaflet of the cytoplasmic membrane.</text>
</comment>
<feature type="transmembrane region" description="Helical" evidence="8">
    <location>
        <begin position="145"/>
        <end position="165"/>
    </location>
</feature>
<evidence type="ECO:0000313" key="11">
    <source>
        <dbReference type="Proteomes" id="UP000241848"/>
    </source>
</evidence>
<evidence type="ECO:0000313" key="10">
    <source>
        <dbReference type="EMBL" id="PSR21976.1"/>
    </source>
</evidence>
<keyword evidence="8 9" id="KW-0813">Transport</keyword>
<organism evidence="10 11">
    <name type="scientific">Sulfobacillus acidophilus</name>
    <dbReference type="NCBI Taxonomy" id="53633"/>
    <lineage>
        <taxon>Bacteria</taxon>
        <taxon>Bacillati</taxon>
        <taxon>Bacillota</taxon>
        <taxon>Clostridia</taxon>
        <taxon>Eubacteriales</taxon>
        <taxon>Clostridiales Family XVII. Incertae Sedis</taxon>
        <taxon>Sulfobacillus</taxon>
    </lineage>
</organism>
<feature type="transmembrane region" description="Helical" evidence="8">
    <location>
        <begin position="280"/>
        <end position="300"/>
    </location>
</feature>
<keyword evidence="2 8" id="KW-1003">Cell membrane</keyword>
<dbReference type="Pfam" id="PF03023">
    <property type="entry name" value="MurJ"/>
    <property type="match status" value="1"/>
</dbReference>
<name>A0A2T2WIC4_9FIRM</name>
<dbReference type="GO" id="GO:0005886">
    <property type="term" value="C:plasma membrane"/>
    <property type="evidence" value="ECO:0007669"/>
    <property type="project" value="UniProtKB-SubCell"/>
</dbReference>
<keyword evidence="7 8" id="KW-0472">Membrane</keyword>
<feature type="transmembrane region" description="Helical" evidence="8">
    <location>
        <begin position="321"/>
        <end position="344"/>
    </location>
</feature>
<keyword evidence="8 9" id="KW-0961">Cell wall biogenesis/degradation</keyword>
<dbReference type="NCBIfam" id="TIGR01695">
    <property type="entry name" value="murJ_mviN"/>
    <property type="match status" value="1"/>
</dbReference>
<feature type="transmembrane region" description="Helical" evidence="8">
    <location>
        <begin position="201"/>
        <end position="219"/>
    </location>
</feature>
<evidence type="ECO:0000256" key="9">
    <source>
        <dbReference type="PIRNR" id="PIRNR002869"/>
    </source>
</evidence>
<dbReference type="GO" id="GO:0015648">
    <property type="term" value="F:lipid-linked peptidoglycan transporter activity"/>
    <property type="evidence" value="ECO:0007669"/>
    <property type="project" value="UniProtKB-UniRule"/>
</dbReference>
<feature type="transmembrane region" description="Helical" evidence="8">
    <location>
        <begin position="364"/>
        <end position="385"/>
    </location>
</feature>
<dbReference type="CDD" id="cd13123">
    <property type="entry name" value="MATE_MurJ_like"/>
    <property type="match status" value="1"/>
</dbReference>
<feature type="transmembrane region" description="Helical" evidence="8">
    <location>
        <begin position="453"/>
        <end position="473"/>
    </location>
</feature>
<sequence length="528" mass="58241">MDAGSRHAHRQTQRSIGFSASLVFVATLISRISGFAREIVMALFFGTSLATDSWLMASALPNLMFSSVNGAIDVTLVPLMTQADVQYSSSSIQRFLNEVFTSLTLLSLGLIALGELFAPLLVHIMAPGFSSHPQELRLTINMTRIMIPTIFFWAVSGLIMGVLQAREEFFAPALTPAIINLVRVASIVILGHLFFGIEGVALGFVIAVASQLALIIPRIRAMGIRLHFRWHFSHPLLRRMTLISGPYFLTSSVGSIGILVDRILASGLVVGSIAALNYSYVLVQIPIGLIISSLAMPIYTRLSHHSSTKDMDNFRELSMQGFRLVLAVMVPITIWFITLRVPILRLLYQHGAFNARSTQLTAGTLLYFAVGLPGFGISFYLQRLFFATQNTRSPARFSIITILVNIAGDIVLVHFMQADGLALATGGASWVNAALLSAKALKPRYHTRLGLRRTLVTLLVAGLAMLIATELTYRGFHLATLHAFIPLFFMLIVTAILTGGVFLLFLYWLRFPDLFRLLRRTARHRSHA</sequence>
<dbReference type="InterPro" id="IPR004268">
    <property type="entry name" value="MurJ"/>
</dbReference>
<keyword evidence="3 8" id="KW-0812">Transmembrane</keyword>
<protein>
    <recommendedName>
        <fullName evidence="8">Probable lipid II flippase MurJ</fullName>
    </recommendedName>
</protein>
<comment type="caution">
    <text evidence="10">The sequence shown here is derived from an EMBL/GenBank/DDBJ whole genome shotgun (WGS) entry which is preliminary data.</text>
</comment>
<dbReference type="AlphaFoldDB" id="A0A2T2WIC4"/>
<dbReference type="EMBL" id="PXYV01000024">
    <property type="protein sequence ID" value="PSR21976.1"/>
    <property type="molecule type" value="Genomic_DNA"/>
</dbReference>
<feature type="transmembrane region" description="Helical" evidence="8">
    <location>
        <begin position="240"/>
        <end position="260"/>
    </location>
</feature>
<dbReference type="HAMAP" id="MF_02078">
    <property type="entry name" value="MurJ_MviN"/>
    <property type="match status" value="1"/>
</dbReference>
<accession>A0A2T2WIC4</accession>
<dbReference type="PANTHER" id="PTHR47019">
    <property type="entry name" value="LIPID II FLIPPASE MURJ"/>
    <property type="match status" value="1"/>
</dbReference>
<evidence type="ECO:0000256" key="7">
    <source>
        <dbReference type="ARBA" id="ARBA00023136"/>
    </source>
</evidence>
<comment type="subcellular location">
    <subcellularLocation>
        <location evidence="1 8">Cell membrane</location>
        <topology evidence="1 8">Multi-pass membrane protein</topology>
    </subcellularLocation>
</comment>
<feature type="transmembrane region" description="Helical" evidence="8">
    <location>
        <begin position="16"/>
        <end position="33"/>
    </location>
</feature>
<dbReference type="GO" id="GO:0034204">
    <property type="term" value="P:lipid translocation"/>
    <property type="evidence" value="ECO:0007669"/>
    <property type="project" value="TreeGrafter"/>
</dbReference>
<dbReference type="GO" id="GO:0008360">
    <property type="term" value="P:regulation of cell shape"/>
    <property type="evidence" value="ECO:0007669"/>
    <property type="project" value="UniProtKB-UniRule"/>
</dbReference>
<evidence type="ECO:0000256" key="2">
    <source>
        <dbReference type="ARBA" id="ARBA00022475"/>
    </source>
</evidence>
<dbReference type="UniPathway" id="UPA00219"/>
<evidence type="ECO:0000256" key="5">
    <source>
        <dbReference type="ARBA" id="ARBA00022984"/>
    </source>
</evidence>
<reference evidence="10 11" key="1">
    <citation type="journal article" date="2014" name="BMC Genomics">
        <title>Comparison of environmental and isolate Sulfobacillus genomes reveals diverse carbon, sulfur, nitrogen, and hydrogen metabolisms.</title>
        <authorList>
            <person name="Justice N.B."/>
            <person name="Norman A."/>
            <person name="Brown C.T."/>
            <person name="Singh A."/>
            <person name="Thomas B.C."/>
            <person name="Banfield J.F."/>
        </authorList>
    </citation>
    <scope>NUCLEOTIDE SEQUENCE [LARGE SCALE GENOMIC DNA]</scope>
    <source>
        <strain evidence="10">AMDSBA3</strain>
    </source>
</reference>
<feature type="transmembrane region" description="Helical" evidence="8">
    <location>
        <begin position="485"/>
        <end position="509"/>
    </location>
</feature>
<evidence type="ECO:0000256" key="3">
    <source>
        <dbReference type="ARBA" id="ARBA00022692"/>
    </source>
</evidence>
<dbReference type="PANTHER" id="PTHR47019:SF1">
    <property type="entry name" value="LIPID II FLIPPASE MURJ"/>
    <property type="match status" value="1"/>
</dbReference>
<dbReference type="PIRSF" id="PIRSF002869">
    <property type="entry name" value="MviN"/>
    <property type="match status" value="1"/>
</dbReference>
<keyword evidence="6 8" id="KW-1133">Transmembrane helix</keyword>
<feature type="transmembrane region" description="Helical" evidence="8">
    <location>
        <begin position="397"/>
        <end position="415"/>
    </location>
</feature>
<dbReference type="Proteomes" id="UP000241848">
    <property type="component" value="Unassembled WGS sequence"/>
</dbReference>
<keyword evidence="5 8" id="KW-0573">Peptidoglycan synthesis</keyword>
<feature type="transmembrane region" description="Helical" evidence="8">
    <location>
        <begin position="177"/>
        <end position="195"/>
    </location>
</feature>
<evidence type="ECO:0000256" key="8">
    <source>
        <dbReference type="HAMAP-Rule" id="MF_02078"/>
    </source>
</evidence>
<proteinExistence type="inferred from homology"/>
<keyword evidence="4 8" id="KW-0133">Cell shape</keyword>
<evidence type="ECO:0000256" key="6">
    <source>
        <dbReference type="ARBA" id="ARBA00022989"/>
    </source>
</evidence>
<dbReference type="GO" id="GO:0009252">
    <property type="term" value="P:peptidoglycan biosynthetic process"/>
    <property type="evidence" value="ECO:0007669"/>
    <property type="project" value="UniProtKB-UniRule"/>
</dbReference>
<dbReference type="PRINTS" id="PR01806">
    <property type="entry name" value="VIRFACTRMVIN"/>
</dbReference>
<evidence type="ECO:0000256" key="4">
    <source>
        <dbReference type="ARBA" id="ARBA00022960"/>
    </source>
</evidence>
<comment type="similarity">
    <text evidence="8 9">Belongs to the MurJ/MviN family.</text>
</comment>
<feature type="transmembrane region" description="Helical" evidence="8">
    <location>
        <begin position="99"/>
        <end position="125"/>
    </location>
</feature>
<dbReference type="InterPro" id="IPR051050">
    <property type="entry name" value="Lipid_II_flippase_MurJ/MviN"/>
</dbReference>
<gene>
    <name evidence="10" type="primary">mviN</name>
    <name evidence="8" type="synonym">murJ</name>
    <name evidence="10" type="ORF">C7B45_08790</name>
</gene>
<feature type="transmembrane region" description="Helical" evidence="8">
    <location>
        <begin position="421"/>
        <end position="441"/>
    </location>
</feature>
<comment type="pathway">
    <text evidence="8">Cell wall biogenesis; peptidoglycan biosynthesis.</text>
</comment>